<dbReference type="Pfam" id="PF08244">
    <property type="entry name" value="Glyco_hydro_32C"/>
    <property type="match status" value="1"/>
</dbReference>
<keyword evidence="3 7" id="KW-0326">Glycosidase</keyword>
<dbReference type="GO" id="GO:0033912">
    <property type="term" value="F:2,6-beta-fructan 6-levanbiohydrolase activity"/>
    <property type="evidence" value="ECO:0007669"/>
    <property type="project" value="UniProtKB-EC"/>
</dbReference>
<dbReference type="InterPro" id="IPR013189">
    <property type="entry name" value="Glyco_hydro_32_C"/>
</dbReference>
<feature type="domain" description="Glycosyl hydrolase family 32 C-terminal" evidence="6">
    <location>
        <begin position="701"/>
        <end position="858"/>
    </location>
</feature>
<dbReference type="CDD" id="cd00161">
    <property type="entry name" value="beta-trefoil_Ricin-like"/>
    <property type="match status" value="1"/>
</dbReference>
<dbReference type="InterPro" id="IPR010496">
    <property type="entry name" value="AL/BT2_dom"/>
</dbReference>
<dbReference type="SUPFAM" id="SSF75005">
    <property type="entry name" value="Arabinanase/levansucrase/invertase"/>
    <property type="match status" value="1"/>
</dbReference>
<organism evidence="7 8">
    <name type="scientific">Metabacillus niabensis</name>
    <dbReference type="NCBI Taxonomy" id="324854"/>
    <lineage>
        <taxon>Bacteria</taxon>
        <taxon>Bacillati</taxon>
        <taxon>Bacillota</taxon>
        <taxon>Bacilli</taxon>
        <taxon>Bacillales</taxon>
        <taxon>Bacillaceae</taxon>
        <taxon>Metabacillus</taxon>
    </lineage>
</organism>
<dbReference type="InterPro" id="IPR013320">
    <property type="entry name" value="ConA-like_dom_sf"/>
</dbReference>
<keyword evidence="2 7" id="KW-0378">Hydrolase</keyword>
<dbReference type="Pfam" id="PF06439">
    <property type="entry name" value="3keto-disac_hyd"/>
    <property type="match status" value="1"/>
</dbReference>
<evidence type="ECO:0000256" key="2">
    <source>
        <dbReference type="ARBA" id="ARBA00022801"/>
    </source>
</evidence>
<dbReference type="SUPFAM" id="SSF49373">
    <property type="entry name" value="Invasin/intimin cell-adhesion fragments"/>
    <property type="match status" value="1"/>
</dbReference>
<dbReference type="CDD" id="cd18622">
    <property type="entry name" value="GH32_Inu-like"/>
    <property type="match status" value="1"/>
</dbReference>
<dbReference type="PROSITE" id="PS50231">
    <property type="entry name" value="RICIN_B_LECTIN"/>
    <property type="match status" value="1"/>
</dbReference>
<evidence type="ECO:0000259" key="4">
    <source>
        <dbReference type="Pfam" id="PF00251"/>
    </source>
</evidence>
<dbReference type="EC" id="3.2.1.64" evidence="7"/>
<protein>
    <submittedName>
        <fullName evidence="7">Levanbiose-producing levanase</fullName>
        <ecNumber evidence="7">3.2.1.64</ecNumber>
    </submittedName>
</protein>
<dbReference type="Gene3D" id="2.60.40.1080">
    <property type="match status" value="1"/>
</dbReference>
<dbReference type="InterPro" id="IPR013148">
    <property type="entry name" value="Glyco_hydro_32_N"/>
</dbReference>
<dbReference type="SMART" id="SM00640">
    <property type="entry name" value="Glyco_32"/>
    <property type="match status" value="1"/>
</dbReference>
<sequence>MKSTSWISVILTILLMTSALMTITVHPLKGVAADSQETEEGLAINNAATNLTEWNVIGKGKLEDTEQGILLASEPNENVMAIANVISEDFIYEADVKILDKNAALSLVFRSSEDGKDAYMLQIEPNEGKIRLRDSRDETRLNDEHNVTVHEGEIYHLKVKVVENTIFVYWENQYSPIMSVTDSTYEKGLLGLHVSDGSALFQHVKVSEFSTNLSTSQYKEGSWEPALKGLKGISAGDGGAKQIYRNNERDFVLEGNITFDENQSEAALAFRTNEQGTTGYLATLIKEGNTVKAQLQKADGTVLKTSDKTYKTEEGTKHHLEIMANGEQIELYVDGFSEAAVKVTDKSELTGFVGMTVAEGSAYFQDVYLIRLTEYYNEKYRPDYHYTPARGSVSDPNGLVYFEGEYHLFHQDGGTWAHAVSKDLVNWRRLPIALPWNEHGHVWSGSAVADLDNASGLFTNSGGKGLIAYYTSFHPDKRNGNQRIGLAYSTDQGRTWKYSAEHPIVIENPGKNDEDLGSWDFRDPKVVRDEANNRWVMVVSGGDHIRFFTSTNLIDWKHTDNFGYGGYVRGGVWECPDLFQLEVDGTGEKKWVLMISTGANPKTKGSDAEYFVGQLTEEGTFISDNPAGNVLKTDYGKEFYASMSFSNMPDNRRVMMAWMTNWDYPFAFPTTGWKGELTIPREVRLVKKEEGIRLAQKPIAELQQLRNTIFQAENKIIKPENSANLLKGLSQGAFEIEAELEIPSTSTATEFGFHVREGDEQKTVVGYKTAENQLFVDRTESGETDFSNLFSTLHEAALKPENQRITLNIFVDDSSIEVFANDGKVVFSDVIFPDPSSRGMSFYTKGGEVKIVSLKVHSLSNSWKQNEDKEPEVILDTSQREMGIGDTLTLHASVAHGKGKGTEPLIWKSSNSNVVKIESSTNSKAILKAGSKGEANITVSTPNGKAAKTIAVKVYDGKFNTNLTGWKADLAAAKWIVTENGIRGTYSSDANYVAQETAGDFTYEAEMMLGKDGGAGSILFRSSEDGRSGYYFNLDPNMKAFRLFYKIDGSFEERMVIGKVPAFIQPGKTYKVKIIAKGPHIQAYVDGEKIIDLHDGTFAEGHFGVNVFGGQASYQNVKISNVSEAKLTITSFTNKATGEAIYAAHSENGEPVTIADANKATNWTLIPTGDEHGSYSIRTEGGKTLDLDTGLNKIQLYNYLGYANQRWIIRKNDNGTVTISSVHNGKTLEISSEGRLTLNDVEKGRERQQWMLSSELN</sequence>
<dbReference type="Proteomes" id="UP001232245">
    <property type="component" value="Unassembled WGS sequence"/>
</dbReference>
<feature type="domain" description="Glycosyl hydrolase family 32 N-terminal" evidence="4">
    <location>
        <begin position="385"/>
        <end position="698"/>
    </location>
</feature>
<proteinExistence type="inferred from homology"/>
<evidence type="ECO:0000256" key="3">
    <source>
        <dbReference type="ARBA" id="ARBA00023295"/>
    </source>
</evidence>
<dbReference type="Gene3D" id="2.115.10.20">
    <property type="entry name" value="Glycosyl hydrolase domain, family 43"/>
    <property type="match status" value="1"/>
</dbReference>
<evidence type="ECO:0000313" key="7">
    <source>
        <dbReference type="EMBL" id="MDQ0227762.1"/>
    </source>
</evidence>
<dbReference type="PANTHER" id="PTHR42800:SF1">
    <property type="entry name" value="EXOINULINASE INUD (AFU_ORTHOLOGUE AFUA_5G00480)"/>
    <property type="match status" value="1"/>
</dbReference>
<keyword evidence="8" id="KW-1185">Reference proteome</keyword>
<dbReference type="Pfam" id="PF00251">
    <property type="entry name" value="Glyco_hydro_32N"/>
    <property type="match status" value="1"/>
</dbReference>
<comment type="caution">
    <text evidence="7">The sequence shown here is derived from an EMBL/GenBank/DDBJ whole genome shotgun (WGS) entry which is preliminary data.</text>
</comment>
<dbReference type="SUPFAM" id="SSF49899">
    <property type="entry name" value="Concanavalin A-like lectins/glucanases"/>
    <property type="match status" value="2"/>
</dbReference>
<dbReference type="Gene3D" id="2.80.10.50">
    <property type="match status" value="1"/>
</dbReference>
<accession>A0ABT9Z6C9</accession>
<evidence type="ECO:0000259" key="6">
    <source>
        <dbReference type="Pfam" id="PF08244"/>
    </source>
</evidence>
<gene>
    <name evidence="7" type="ORF">J2S02_004109</name>
</gene>
<dbReference type="SUPFAM" id="SSF50370">
    <property type="entry name" value="Ricin B-like lectins"/>
    <property type="match status" value="1"/>
</dbReference>
<dbReference type="RefSeq" id="WP_174881071.1">
    <property type="nucleotide sequence ID" value="NZ_CADEPK010000301.1"/>
</dbReference>
<evidence type="ECO:0000259" key="5">
    <source>
        <dbReference type="Pfam" id="PF06439"/>
    </source>
</evidence>
<dbReference type="Gene3D" id="2.60.120.560">
    <property type="entry name" value="Exo-inulinase, domain 1"/>
    <property type="match status" value="4"/>
</dbReference>
<dbReference type="EMBL" id="JAUSTZ010000011">
    <property type="protein sequence ID" value="MDQ0227762.1"/>
    <property type="molecule type" value="Genomic_DNA"/>
</dbReference>
<name>A0ABT9Z6C9_9BACI</name>
<evidence type="ECO:0000256" key="1">
    <source>
        <dbReference type="ARBA" id="ARBA00009902"/>
    </source>
</evidence>
<dbReference type="InterPro" id="IPR035992">
    <property type="entry name" value="Ricin_B-like_lectins"/>
</dbReference>
<evidence type="ECO:0000313" key="8">
    <source>
        <dbReference type="Proteomes" id="UP001232245"/>
    </source>
</evidence>
<comment type="similarity">
    <text evidence="1">Belongs to the glycosyl hydrolase 32 family.</text>
</comment>
<dbReference type="InterPro" id="IPR023296">
    <property type="entry name" value="Glyco_hydro_beta-prop_sf"/>
</dbReference>
<feature type="domain" description="3-keto-alpha-glucoside-1,2-lyase/3-keto-2-hydroxy-glucal hydratase" evidence="5">
    <location>
        <begin position="954"/>
        <end position="1119"/>
    </location>
</feature>
<dbReference type="InterPro" id="IPR008964">
    <property type="entry name" value="Invasin/intimin_cell_adhesion"/>
</dbReference>
<dbReference type="InterPro" id="IPR001362">
    <property type="entry name" value="Glyco_hydro_32"/>
</dbReference>
<reference evidence="7 8" key="1">
    <citation type="submission" date="2023-07" db="EMBL/GenBank/DDBJ databases">
        <title>Genomic Encyclopedia of Type Strains, Phase IV (KMG-IV): sequencing the most valuable type-strain genomes for metagenomic binning, comparative biology and taxonomic classification.</title>
        <authorList>
            <person name="Goeker M."/>
        </authorList>
    </citation>
    <scope>NUCLEOTIDE SEQUENCE [LARGE SCALE GENOMIC DNA]</scope>
    <source>
        <strain evidence="7 8">DSM 17723</strain>
    </source>
</reference>
<dbReference type="PANTHER" id="PTHR42800">
    <property type="entry name" value="EXOINULINASE INUD (AFU_ORTHOLOGUE AFUA_5G00480)"/>
    <property type="match status" value="1"/>
</dbReference>